<feature type="transmembrane region" description="Helical" evidence="6">
    <location>
        <begin position="264"/>
        <end position="289"/>
    </location>
</feature>
<feature type="transmembrane region" description="Helical" evidence="6">
    <location>
        <begin position="301"/>
        <end position="328"/>
    </location>
</feature>
<dbReference type="OrthoDB" id="9034298at2"/>
<evidence type="ECO:0000256" key="1">
    <source>
        <dbReference type="ARBA" id="ARBA00004651"/>
    </source>
</evidence>
<feature type="transmembrane region" description="Helical" evidence="6">
    <location>
        <begin position="223"/>
        <end position="243"/>
    </location>
</feature>
<keyword evidence="8" id="KW-1185">Reference proteome</keyword>
<feature type="transmembrane region" description="Helical" evidence="6">
    <location>
        <begin position="74"/>
        <end position="95"/>
    </location>
</feature>
<protein>
    <submittedName>
        <fullName evidence="7">Amino acid/amide ABC transporter membrane protein 2, HAAT family (TC 3.A.1.4.-)</fullName>
    </submittedName>
</protein>
<reference evidence="7 8" key="1">
    <citation type="submission" date="2016-10" db="EMBL/GenBank/DDBJ databases">
        <authorList>
            <person name="de Groot N.N."/>
        </authorList>
    </citation>
    <scope>NUCLEOTIDE SEQUENCE [LARGE SCALE GENOMIC DNA]</scope>
    <source>
        <strain evidence="7 8">DSM 26656</strain>
    </source>
</reference>
<organism evidence="7 8">
    <name type="scientific">Bosea lathyri</name>
    <dbReference type="NCBI Taxonomy" id="1036778"/>
    <lineage>
        <taxon>Bacteria</taxon>
        <taxon>Pseudomonadati</taxon>
        <taxon>Pseudomonadota</taxon>
        <taxon>Alphaproteobacteria</taxon>
        <taxon>Hyphomicrobiales</taxon>
        <taxon>Boseaceae</taxon>
        <taxon>Bosea</taxon>
    </lineage>
</organism>
<dbReference type="GO" id="GO:0005886">
    <property type="term" value="C:plasma membrane"/>
    <property type="evidence" value="ECO:0007669"/>
    <property type="project" value="UniProtKB-SubCell"/>
</dbReference>
<keyword evidence="2" id="KW-1003">Cell membrane</keyword>
<dbReference type="PANTHER" id="PTHR30482">
    <property type="entry name" value="HIGH-AFFINITY BRANCHED-CHAIN AMINO ACID TRANSPORT SYSTEM PERMEASE"/>
    <property type="match status" value="1"/>
</dbReference>
<feature type="transmembrane region" description="Helical" evidence="6">
    <location>
        <begin position="46"/>
        <end position="67"/>
    </location>
</feature>
<evidence type="ECO:0000256" key="3">
    <source>
        <dbReference type="ARBA" id="ARBA00022692"/>
    </source>
</evidence>
<dbReference type="Proteomes" id="UP000236743">
    <property type="component" value="Unassembled WGS sequence"/>
</dbReference>
<evidence type="ECO:0000256" key="4">
    <source>
        <dbReference type="ARBA" id="ARBA00022989"/>
    </source>
</evidence>
<feature type="transmembrane region" description="Helical" evidence="6">
    <location>
        <begin position="101"/>
        <end position="121"/>
    </location>
</feature>
<evidence type="ECO:0000256" key="6">
    <source>
        <dbReference type="SAM" id="Phobius"/>
    </source>
</evidence>
<gene>
    <name evidence="7" type="ORF">SAMN04488115_10215</name>
</gene>
<dbReference type="AlphaFoldDB" id="A0A1H5UTX0"/>
<comment type="subcellular location">
    <subcellularLocation>
        <location evidence="1">Cell membrane</location>
        <topology evidence="1">Multi-pass membrane protein</topology>
    </subcellularLocation>
</comment>
<name>A0A1H5UTX0_9HYPH</name>
<evidence type="ECO:0000313" key="8">
    <source>
        <dbReference type="Proteomes" id="UP000236743"/>
    </source>
</evidence>
<dbReference type="InterPro" id="IPR001851">
    <property type="entry name" value="ABC_transp_permease"/>
</dbReference>
<evidence type="ECO:0000313" key="7">
    <source>
        <dbReference type="EMBL" id="SEF78489.1"/>
    </source>
</evidence>
<accession>A0A1H5UTX0</accession>
<evidence type="ECO:0000256" key="2">
    <source>
        <dbReference type="ARBA" id="ARBA00022475"/>
    </source>
</evidence>
<sequence>MTSVVDKAAPAKRPAMPGTARILGFAALALALGVAMPWLVSSKLTLSLTTQAIVDALLATSVGFLVLQNGRVSFGQAAFFGLGGYAFGVLVARQLVAPELALLLALALPTLVAFLLGLVFARIAGVAHAMLTLAVGQAFYEIAFRWRELAKGDDGMSFDLPPRIFGFASSSLQDPAVMVVVAWSALVLALAGLALFVNSRIGQIAAAVRDNEERARFIGHDTAIPPAVVYAIAAFLAALAGVLQATYNGYIAPQMFHWSLSGTALIMAVVGGAQFIVGPAIGAVCFFFLKDFAGRFAEFWPAIVGTVLVAVTLLMPQGMVGLAFRLWAARRSKP</sequence>
<dbReference type="RefSeq" id="WP_103871313.1">
    <property type="nucleotide sequence ID" value="NZ_FNUY01000002.1"/>
</dbReference>
<feature type="transmembrane region" description="Helical" evidence="6">
    <location>
        <begin position="22"/>
        <end position="40"/>
    </location>
</feature>
<evidence type="ECO:0000256" key="5">
    <source>
        <dbReference type="ARBA" id="ARBA00023136"/>
    </source>
</evidence>
<keyword evidence="3 6" id="KW-0812">Transmembrane</keyword>
<proteinExistence type="predicted"/>
<feature type="transmembrane region" description="Helical" evidence="6">
    <location>
        <begin position="176"/>
        <end position="197"/>
    </location>
</feature>
<dbReference type="EMBL" id="FNUY01000002">
    <property type="protein sequence ID" value="SEF78489.1"/>
    <property type="molecule type" value="Genomic_DNA"/>
</dbReference>
<dbReference type="Pfam" id="PF02653">
    <property type="entry name" value="BPD_transp_2"/>
    <property type="match status" value="1"/>
</dbReference>
<keyword evidence="5 6" id="KW-0472">Membrane</keyword>
<dbReference type="CDD" id="cd06581">
    <property type="entry name" value="TM_PBP1_LivM_like"/>
    <property type="match status" value="1"/>
</dbReference>
<keyword evidence="4 6" id="KW-1133">Transmembrane helix</keyword>
<dbReference type="InterPro" id="IPR043428">
    <property type="entry name" value="LivM-like"/>
</dbReference>
<dbReference type="PANTHER" id="PTHR30482:SF17">
    <property type="entry name" value="ABC TRANSPORTER ATP-BINDING PROTEIN"/>
    <property type="match status" value="1"/>
</dbReference>
<dbReference type="GO" id="GO:0015658">
    <property type="term" value="F:branched-chain amino acid transmembrane transporter activity"/>
    <property type="evidence" value="ECO:0007669"/>
    <property type="project" value="InterPro"/>
</dbReference>